<reference evidence="3" key="1">
    <citation type="submission" date="2021-01" db="EMBL/GenBank/DDBJ databases">
        <authorList>
            <consortium name="Genoscope - CEA"/>
            <person name="William W."/>
        </authorList>
    </citation>
    <scope>NUCLEOTIDE SEQUENCE</scope>
</reference>
<dbReference type="GO" id="GO:0007155">
    <property type="term" value="P:cell adhesion"/>
    <property type="evidence" value="ECO:0007669"/>
    <property type="project" value="InterPro"/>
</dbReference>
<evidence type="ECO:0000313" key="3">
    <source>
        <dbReference type="EMBL" id="CAD8209511.1"/>
    </source>
</evidence>
<proteinExistence type="predicted"/>
<dbReference type="OMA" id="WNKDAST"/>
<dbReference type="OrthoDB" id="300123at2759"/>
<dbReference type="GO" id="GO:0030246">
    <property type="term" value="F:carbohydrate binding"/>
    <property type="evidence" value="ECO:0007669"/>
    <property type="project" value="InterPro"/>
</dbReference>
<organism evidence="3 4">
    <name type="scientific">Paramecium octaurelia</name>
    <dbReference type="NCBI Taxonomy" id="43137"/>
    <lineage>
        <taxon>Eukaryota</taxon>
        <taxon>Sar</taxon>
        <taxon>Alveolata</taxon>
        <taxon>Ciliophora</taxon>
        <taxon>Intramacronucleata</taxon>
        <taxon>Oligohymenophorea</taxon>
        <taxon>Peniculida</taxon>
        <taxon>Parameciidae</taxon>
        <taxon>Paramecium</taxon>
    </lineage>
</organism>
<keyword evidence="4" id="KW-1185">Reference proteome</keyword>
<comment type="caution">
    <text evidence="3">The sequence shown here is derived from an EMBL/GenBank/DDBJ whole genome shotgun (WGS) entry which is preliminary data.</text>
</comment>
<evidence type="ECO:0000259" key="2">
    <source>
        <dbReference type="Pfam" id="PF09458"/>
    </source>
</evidence>
<evidence type="ECO:0000256" key="1">
    <source>
        <dbReference type="SAM" id="SignalP"/>
    </source>
</evidence>
<dbReference type="Proteomes" id="UP000683925">
    <property type="component" value="Unassembled WGS sequence"/>
</dbReference>
<feature type="domain" description="H-type lectin" evidence="2">
    <location>
        <begin position="44"/>
        <end position="111"/>
    </location>
</feature>
<dbReference type="EMBL" id="CAJJDP010000149">
    <property type="protein sequence ID" value="CAD8209511.1"/>
    <property type="molecule type" value="Genomic_DNA"/>
</dbReference>
<evidence type="ECO:0000313" key="4">
    <source>
        <dbReference type="Proteomes" id="UP000683925"/>
    </source>
</evidence>
<gene>
    <name evidence="3" type="ORF">POCTA_138.1.T1470116</name>
</gene>
<sequence>MLIITFLIFSIGLATISYDSNYFDDWNKDASTGFTCEKGIKLDATIAFSNLFENIPQVFITHEKIEMHWSKYQNASGFNLSISDITLTNFAMHLHCQFERTYRLRIRWFAVDDQRIQVISQFNLIPPQNLSYYYANANCDTYFISITSFSSIGPTDVQLSVFFTPPNIVSLYNHYSIGKSENLISLGYQIVLGIDEFFIKSNSILALTNYSSNVYDPNQADRVEFYPFSGMAFQDSFILQWLVVIDNNGVGTKYQINDWGAGYTPNYHNKVRMLKSFTKLAQPIVCNFIRFSSKLEYRGLPRPMFSIEFTNDQTVFTASAYHTINKSISNIELKINCNCITGKKIKSKLFKCQNCPVSQTYYQFEHSCYGAINLLFINARFITQTNAIQELLIDITTSTCKITQLIYNQKLSTFVIVDIQMIDG</sequence>
<accession>A0A8S1Y7M0</accession>
<feature type="signal peptide" evidence="1">
    <location>
        <begin position="1"/>
        <end position="18"/>
    </location>
</feature>
<keyword evidence="1" id="KW-0732">Signal</keyword>
<dbReference type="AlphaFoldDB" id="A0A8S1Y7M0"/>
<dbReference type="InterPro" id="IPR019019">
    <property type="entry name" value="H-type_lectin_domain"/>
</dbReference>
<feature type="chain" id="PRO_5035734470" description="H-type lectin domain-containing protein" evidence="1">
    <location>
        <begin position="19"/>
        <end position="424"/>
    </location>
</feature>
<dbReference type="Pfam" id="PF09458">
    <property type="entry name" value="H_lectin"/>
    <property type="match status" value="1"/>
</dbReference>
<name>A0A8S1Y7M0_PAROT</name>
<protein>
    <recommendedName>
        <fullName evidence="2">H-type lectin domain-containing protein</fullName>
    </recommendedName>
</protein>